<dbReference type="EC" id="2.3.1.-" evidence="11"/>
<dbReference type="AlphaFoldDB" id="A0A5C5X970"/>
<feature type="transmembrane region" description="Helical" evidence="10">
    <location>
        <begin position="322"/>
        <end position="344"/>
    </location>
</feature>
<dbReference type="InterPro" id="IPR051085">
    <property type="entry name" value="MB_O-acyltransferase"/>
</dbReference>
<evidence type="ECO:0000313" key="12">
    <source>
        <dbReference type="Proteomes" id="UP000316095"/>
    </source>
</evidence>
<feature type="transmembrane region" description="Helical" evidence="10">
    <location>
        <begin position="365"/>
        <end position="386"/>
    </location>
</feature>
<sequence>MLFNSFTFWIFYAVVLMLYFACRHRGQNVLLLIASYFFYGCWDWRFLSLIAISTIIDYFVALRIDSSKIAWKRKAFVTLSICTNLGILAFFKYYGFFANELVTLGQTVGVPLLLPTLNVILPVGISFYTFQTMSYTIDVYRGDCKPTRSLLDFAVYVSFFPQLVAGPIERASHFLPQVIQPRTYQPGDFQAGLYLIILGLFKKIVVADNMAVLVNAIFDTPSSQLTGLEVLVGVYAFAFQIYGDFSGYSAIARGISKWLGFDLMVNFRRPYFAVDPSDFWRRWHISLSQWLRDYLYIPLGGNRHGELMTYRNLMLTMLLGGLWHGANWTFIIWGALHGALLAAYRYFATSKRKEPVSDPALFQAALLRGGKMFLMFHFVCLTWLLFRAESILQAWEMMIVMTGSWAWTPTVSLITGMLMFCAGPLLLFEAWQEFGAKAEESFQIHWGWRGLAYSYALMMCLCFPPPVASSFIYFQF</sequence>
<dbReference type="GO" id="GO:0005886">
    <property type="term" value="C:plasma membrane"/>
    <property type="evidence" value="ECO:0007669"/>
    <property type="project" value="UniProtKB-SubCell"/>
</dbReference>
<evidence type="ECO:0000313" key="11">
    <source>
        <dbReference type="EMBL" id="TWT59394.1"/>
    </source>
</evidence>
<comment type="caution">
    <text evidence="11">The sequence shown here is derived from an EMBL/GenBank/DDBJ whole genome shotgun (WGS) entry which is preliminary data.</text>
</comment>
<dbReference type="Proteomes" id="UP000316095">
    <property type="component" value="Unassembled WGS sequence"/>
</dbReference>
<dbReference type="InterPro" id="IPR028362">
    <property type="entry name" value="AlgI"/>
</dbReference>
<dbReference type="OrthoDB" id="9805788at2"/>
<dbReference type="InterPro" id="IPR004299">
    <property type="entry name" value="MBOAT_fam"/>
</dbReference>
<comment type="similarity">
    <text evidence="2 9">Belongs to the membrane-bound acyltransferase family.</text>
</comment>
<evidence type="ECO:0000256" key="3">
    <source>
        <dbReference type="ARBA" id="ARBA00022475"/>
    </source>
</evidence>
<feature type="transmembrane region" description="Helical" evidence="10">
    <location>
        <begin position="225"/>
        <end position="243"/>
    </location>
</feature>
<evidence type="ECO:0000256" key="4">
    <source>
        <dbReference type="ARBA" id="ARBA00022679"/>
    </source>
</evidence>
<dbReference type="GO" id="GO:0042121">
    <property type="term" value="P:alginic acid biosynthetic process"/>
    <property type="evidence" value="ECO:0007669"/>
    <property type="project" value="InterPro"/>
</dbReference>
<keyword evidence="7 9" id="KW-0472">Membrane</keyword>
<evidence type="ECO:0000256" key="2">
    <source>
        <dbReference type="ARBA" id="ARBA00010323"/>
    </source>
</evidence>
<proteinExistence type="inferred from homology"/>
<dbReference type="PIRSF" id="PIRSF016636">
    <property type="entry name" value="AlgI_DltB"/>
    <property type="match status" value="1"/>
</dbReference>
<evidence type="ECO:0000256" key="6">
    <source>
        <dbReference type="ARBA" id="ARBA00022989"/>
    </source>
</evidence>
<keyword evidence="3 9" id="KW-1003">Cell membrane</keyword>
<dbReference type="RefSeq" id="WP_146501543.1">
    <property type="nucleotide sequence ID" value="NZ_SJPG01000001.1"/>
</dbReference>
<evidence type="ECO:0000256" key="10">
    <source>
        <dbReference type="SAM" id="Phobius"/>
    </source>
</evidence>
<keyword evidence="4 9" id="KW-0808">Transferase</keyword>
<feature type="transmembrane region" description="Helical" evidence="10">
    <location>
        <begin position="108"/>
        <end position="130"/>
    </location>
</feature>
<dbReference type="Pfam" id="PF03062">
    <property type="entry name" value="MBOAT"/>
    <property type="match status" value="1"/>
</dbReference>
<reference evidence="11 12" key="1">
    <citation type="submission" date="2019-02" db="EMBL/GenBank/DDBJ databases">
        <title>Deep-cultivation of Planctomycetes and their phenomic and genomic characterization uncovers novel biology.</title>
        <authorList>
            <person name="Wiegand S."/>
            <person name="Jogler M."/>
            <person name="Boedeker C."/>
            <person name="Pinto D."/>
            <person name="Vollmers J."/>
            <person name="Rivas-Marin E."/>
            <person name="Kohn T."/>
            <person name="Peeters S.H."/>
            <person name="Heuer A."/>
            <person name="Rast P."/>
            <person name="Oberbeckmann S."/>
            <person name="Bunk B."/>
            <person name="Jeske O."/>
            <person name="Meyerdierks A."/>
            <person name="Storesund J.E."/>
            <person name="Kallscheuer N."/>
            <person name="Luecker S."/>
            <person name="Lage O.M."/>
            <person name="Pohl T."/>
            <person name="Merkel B.J."/>
            <person name="Hornburger P."/>
            <person name="Mueller R.-W."/>
            <person name="Bruemmer F."/>
            <person name="Labrenz M."/>
            <person name="Spormann A.M."/>
            <person name="Op Den Camp H."/>
            <person name="Overmann J."/>
            <person name="Amann R."/>
            <person name="Jetten M.S.M."/>
            <person name="Mascher T."/>
            <person name="Medema M.H."/>
            <person name="Devos D.P."/>
            <person name="Kaster A.-K."/>
            <person name="Ovreas L."/>
            <person name="Rohde M."/>
            <person name="Galperin M.Y."/>
            <person name="Jogler C."/>
        </authorList>
    </citation>
    <scope>NUCLEOTIDE SEQUENCE [LARGE SCALE GENOMIC DNA]</scope>
    <source>
        <strain evidence="11 12">Pan54</strain>
    </source>
</reference>
<dbReference type="PIRSF" id="PIRSF500217">
    <property type="entry name" value="AlgI"/>
    <property type="match status" value="1"/>
</dbReference>
<feature type="transmembrane region" description="Helical" evidence="10">
    <location>
        <begin position="46"/>
        <end position="64"/>
    </location>
</feature>
<name>A0A5C5X970_9PLAN</name>
<feature type="transmembrane region" description="Helical" evidence="10">
    <location>
        <begin position="7"/>
        <end position="26"/>
    </location>
</feature>
<keyword evidence="5 10" id="KW-0812">Transmembrane</keyword>
<evidence type="ECO:0000256" key="1">
    <source>
        <dbReference type="ARBA" id="ARBA00004651"/>
    </source>
</evidence>
<organism evidence="11 12">
    <name type="scientific">Rubinisphaera italica</name>
    <dbReference type="NCBI Taxonomy" id="2527969"/>
    <lineage>
        <taxon>Bacteria</taxon>
        <taxon>Pseudomonadati</taxon>
        <taxon>Planctomycetota</taxon>
        <taxon>Planctomycetia</taxon>
        <taxon>Planctomycetales</taxon>
        <taxon>Planctomycetaceae</taxon>
        <taxon>Rubinisphaera</taxon>
    </lineage>
</organism>
<dbReference type="EMBL" id="SJPG01000001">
    <property type="protein sequence ID" value="TWT59394.1"/>
    <property type="molecule type" value="Genomic_DNA"/>
</dbReference>
<gene>
    <name evidence="11" type="primary">patA_1</name>
    <name evidence="11" type="ORF">Pan54_00950</name>
</gene>
<evidence type="ECO:0000256" key="7">
    <source>
        <dbReference type="ARBA" id="ARBA00023136"/>
    </source>
</evidence>
<dbReference type="InterPro" id="IPR024194">
    <property type="entry name" value="Ac/AlaTfrase_AlgI/DltB"/>
</dbReference>
<evidence type="ECO:0000256" key="8">
    <source>
        <dbReference type="ARBA" id="ARBA00023315"/>
    </source>
</evidence>
<evidence type="ECO:0000256" key="9">
    <source>
        <dbReference type="PIRNR" id="PIRNR016636"/>
    </source>
</evidence>
<dbReference type="PANTHER" id="PTHR13285">
    <property type="entry name" value="ACYLTRANSFERASE"/>
    <property type="match status" value="1"/>
</dbReference>
<keyword evidence="12" id="KW-1185">Reference proteome</keyword>
<dbReference type="GO" id="GO:0016746">
    <property type="term" value="F:acyltransferase activity"/>
    <property type="evidence" value="ECO:0007669"/>
    <property type="project" value="UniProtKB-KW"/>
</dbReference>
<protein>
    <submittedName>
        <fullName evidence="11">Peptidoglycan O-acetyltransferase</fullName>
        <ecNumber evidence="11">2.3.1.-</ecNumber>
    </submittedName>
</protein>
<keyword evidence="6 10" id="KW-1133">Transmembrane helix</keyword>
<feature type="transmembrane region" description="Helical" evidence="10">
    <location>
        <begin position="406"/>
        <end position="431"/>
    </location>
</feature>
<accession>A0A5C5X970</accession>
<feature type="transmembrane region" description="Helical" evidence="10">
    <location>
        <begin position="76"/>
        <end position="96"/>
    </location>
</feature>
<feature type="transmembrane region" description="Helical" evidence="10">
    <location>
        <begin position="452"/>
        <end position="474"/>
    </location>
</feature>
<dbReference type="PANTHER" id="PTHR13285:SF23">
    <property type="entry name" value="TEICHOIC ACID D-ALANYLTRANSFERASE"/>
    <property type="match status" value="1"/>
</dbReference>
<evidence type="ECO:0000256" key="5">
    <source>
        <dbReference type="ARBA" id="ARBA00022692"/>
    </source>
</evidence>
<comment type="subcellular location">
    <subcellularLocation>
        <location evidence="1">Cell membrane</location>
        <topology evidence="1">Multi-pass membrane protein</topology>
    </subcellularLocation>
</comment>
<keyword evidence="8 9" id="KW-0012">Acyltransferase</keyword>